<keyword evidence="13" id="KW-1185">Reference proteome</keyword>
<accession>A0A1H4MEN1</accession>
<dbReference type="OrthoDB" id="9810445at2"/>
<evidence type="ECO:0000256" key="7">
    <source>
        <dbReference type="ARBA" id="ARBA00022989"/>
    </source>
</evidence>
<evidence type="ECO:0000256" key="1">
    <source>
        <dbReference type="ARBA" id="ARBA00022475"/>
    </source>
</evidence>
<keyword evidence="7" id="KW-1133">Transmembrane helix</keyword>
<dbReference type="InterPro" id="IPR050083">
    <property type="entry name" value="HtpX_protease"/>
</dbReference>
<dbReference type="Gene3D" id="3.30.2010.10">
    <property type="entry name" value="Metalloproteases ('zincins'), catalytic domain"/>
    <property type="match status" value="1"/>
</dbReference>
<keyword evidence="3" id="KW-0812">Transmembrane</keyword>
<evidence type="ECO:0000256" key="9">
    <source>
        <dbReference type="ARBA" id="ARBA00023136"/>
    </source>
</evidence>
<evidence type="ECO:0000256" key="5">
    <source>
        <dbReference type="ARBA" id="ARBA00022801"/>
    </source>
</evidence>
<keyword evidence="1" id="KW-1003">Cell membrane</keyword>
<evidence type="ECO:0000256" key="2">
    <source>
        <dbReference type="ARBA" id="ARBA00022670"/>
    </source>
</evidence>
<name>A0A1H4MEN1_9ACTN</name>
<evidence type="ECO:0000256" key="10">
    <source>
        <dbReference type="RuleBase" id="RU003983"/>
    </source>
</evidence>
<evidence type="ECO:0000256" key="8">
    <source>
        <dbReference type="ARBA" id="ARBA00023049"/>
    </source>
</evidence>
<dbReference type="EMBL" id="FNRT01000002">
    <property type="protein sequence ID" value="SEB81516.1"/>
    <property type="molecule type" value="Genomic_DNA"/>
</dbReference>
<feature type="domain" description="Peptidase M48" evidence="11">
    <location>
        <begin position="71"/>
        <end position="266"/>
    </location>
</feature>
<organism evidence="12 13">
    <name type="scientific">Nocardioides exalbidus</name>
    <dbReference type="NCBI Taxonomy" id="402596"/>
    <lineage>
        <taxon>Bacteria</taxon>
        <taxon>Bacillati</taxon>
        <taxon>Actinomycetota</taxon>
        <taxon>Actinomycetes</taxon>
        <taxon>Propionibacteriales</taxon>
        <taxon>Nocardioidaceae</taxon>
        <taxon>Nocardioides</taxon>
    </lineage>
</organism>
<sequence>MATGDKKPARSRVALTDISSRAWEHPADRGALVALRKLKGFDVVLKTMSGVFRERTYRLTLLGSAVRVDERQFARLHRLLAEVGQSLDCTTLPEMYVSADPRLTAQTVGMDKPIIVLSSGLVHHLDDDELRFAIGHELGHAITGHAVYRTLLARLISISNLLSAVPGGALGARMITVGLLEWSRKAELSADRAGLLACQDPTAALRTHMKLASGGTLEELDVTSFLQQGAEYDEGGDVRESLIKLSLLQQQTHPFAVVRATELRRWTDSGAYTAILGGDYPRRADDDSASVSAAAQEAAASYSDAFERTQDTLGKLVHDLAGWMGQASGWLNDRFRRGGSSDDVA</sequence>
<dbReference type="PANTHER" id="PTHR43221:SF3">
    <property type="entry name" value="SLL1280 PROTEIN"/>
    <property type="match status" value="1"/>
</dbReference>
<keyword evidence="2 10" id="KW-0645">Protease</keyword>
<comment type="cofactor">
    <cofactor evidence="10">
        <name>Zn(2+)</name>
        <dbReference type="ChEBI" id="CHEBI:29105"/>
    </cofactor>
    <text evidence="10">Binds 1 zinc ion per subunit.</text>
</comment>
<comment type="similarity">
    <text evidence="10">Belongs to the peptidase M48 family.</text>
</comment>
<evidence type="ECO:0000256" key="6">
    <source>
        <dbReference type="ARBA" id="ARBA00022833"/>
    </source>
</evidence>
<dbReference type="STRING" id="402596.SAMN04489844_1117"/>
<gene>
    <name evidence="12" type="ORF">SAMN04489844_1117</name>
</gene>
<dbReference type="GO" id="GO:0046872">
    <property type="term" value="F:metal ion binding"/>
    <property type="evidence" value="ECO:0007669"/>
    <property type="project" value="UniProtKB-KW"/>
</dbReference>
<protein>
    <submittedName>
        <fullName evidence="12">Zn-dependent protease with chaperone function</fullName>
    </submittedName>
</protein>
<evidence type="ECO:0000259" key="11">
    <source>
        <dbReference type="Pfam" id="PF01435"/>
    </source>
</evidence>
<reference evidence="13" key="1">
    <citation type="submission" date="2016-10" db="EMBL/GenBank/DDBJ databases">
        <authorList>
            <person name="Varghese N."/>
            <person name="Submissions S."/>
        </authorList>
    </citation>
    <scope>NUCLEOTIDE SEQUENCE [LARGE SCALE GENOMIC DNA]</scope>
    <source>
        <strain evidence="13">DSM 22017</strain>
    </source>
</reference>
<evidence type="ECO:0000313" key="12">
    <source>
        <dbReference type="EMBL" id="SEB81516.1"/>
    </source>
</evidence>
<evidence type="ECO:0000256" key="4">
    <source>
        <dbReference type="ARBA" id="ARBA00022723"/>
    </source>
</evidence>
<dbReference type="Proteomes" id="UP000198742">
    <property type="component" value="Unassembled WGS sequence"/>
</dbReference>
<dbReference type="InterPro" id="IPR001915">
    <property type="entry name" value="Peptidase_M48"/>
</dbReference>
<dbReference type="Pfam" id="PF01435">
    <property type="entry name" value="Peptidase_M48"/>
    <property type="match status" value="1"/>
</dbReference>
<dbReference type="GO" id="GO:0006508">
    <property type="term" value="P:proteolysis"/>
    <property type="evidence" value="ECO:0007669"/>
    <property type="project" value="UniProtKB-KW"/>
</dbReference>
<keyword evidence="8 10" id="KW-0482">Metalloprotease</keyword>
<keyword evidence="6 10" id="KW-0862">Zinc</keyword>
<evidence type="ECO:0000256" key="3">
    <source>
        <dbReference type="ARBA" id="ARBA00022692"/>
    </source>
</evidence>
<keyword evidence="4" id="KW-0479">Metal-binding</keyword>
<dbReference type="CDD" id="cd07325">
    <property type="entry name" value="M48_Ste24p_like"/>
    <property type="match status" value="1"/>
</dbReference>
<keyword evidence="5 10" id="KW-0378">Hydrolase</keyword>
<keyword evidence="9" id="KW-0472">Membrane</keyword>
<dbReference type="RefSeq" id="WP_090968226.1">
    <property type="nucleotide sequence ID" value="NZ_FNRT01000002.1"/>
</dbReference>
<dbReference type="AlphaFoldDB" id="A0A1H4MEN1"/>
<proteinExistence type="inferred from homology"/>
<dbReference type="GO" id="GO:0004222">
    <property type="term" value="F:metalloendopeptidase activity"/>
    <property type="evidence" value="ECO:0007669"/>
    <property type="project" value="InterPro"/>
</dbReference>
<dbReference type="PANTHER" id="PTHR43221">
    <property type="entry name" value="PROTEASE HTPX"/>
    <property type="match status" value="1"/>
</dbReference>
<evidence type="ECO:0000313" key="13">
    <source>
        <dbReference type="Proteomes" id="UP000198742"/>
    </source>
</evidence>